<keyword evidence="2" id="KW-0067">ATP-binding</keyword>
<feature type="domain" description="ABC transporter" evidence="3">
    <location>
        <begin position="339"/>
        <end position="560"/>
    </location>
</feature>
<dbReference type="InterPro" id="IPR017900">
    <property type="entry name" value="4Fe4S_Fe_S_CS"/>
</dbReference>
<sequence length="595" mass="66862">MHRIAVIDKDLCKPKNCSLECIAFCPLNRDGGKCITLSEEDRSKAIAVIDEDICNGCGICVKKCPFEAITIINLAEELEERKVHQYGQNSFRLYNIPVPRSNAVVGLLGRNGIGKSTVLNIVAGLLKPNLGRYDDEPSWDEVIEHFRGTAVKEHLKAVAEKRLRVAMKPQQVYLIAKVFKGTARELLDRYDESGDAMHYAKRLALDDSLDRYVNELSGGELQRLAVAVAASKDADLYLFDEPSSYNDVYQRLEVARVINEIAGKGKSVMIVEHDLTMLDYLSDYVHILYGEPGVYGMVSDAMSTNTAINEFLQGYISSINVRFRDRAFRFESATSGEDLIMEEVVAEYTRIEKSHPGFRLVADGARVRKGEVVGIVGANALGKTTLMRMIAGVDKPDAGEFRMNARISYKPQYLEQDYEYDVRTLLSEAYGKGIEGSSAEALIVEPLRIRKMYDKMVKNLSGGELQKVAIASCLLRDADIYAMDEPSAFLDVEDRITVARFIQRFVKGQGRSAIIVDHDMHMVDMVADTLIVFTGMPGREGYATRTLSKRDGMNLFLKGLDVTFRRDEESNRPRINKMHSRLDRMQKEKGLYYAI</sequence>
<evidence type="ECO:0000259" key="3">
    <source>
        <dbReference type="PROSITE" id="PS50893"/>
    </source>
</evidence>
<dbReference type="InterPro" id="IPR007209">
    <property type="entry name" value="RNaseL-inhib-like_metal-bd_dom"/>
</dbReference>
<proteinExistence type="predicted"/>
<evidence type="ECO:0000256" key="1">
    <source>
        <dbReference type="ARBA" id="ARBA00022741"/>
    </source>
</evidence>
<organism evidence="5 6">
    <name type="scientific">Candidatus Nitrosocaldus cavascurensis</name>
    <dbReference type="NCBI Taxonomy" id="2058097"/>
    <lineage>
        <taxon>Archaea</taxon>
        <taxon>Nitrososphaerota</taxon>
        <taxon>Nitrososphaeria</taxon>
        <taxon>Candidatus Nitrosocaldales</taxon>
        <taxon>Candidatus Nitrosocaldaceae</taxon>
        <taxon>Candidatus Nitrosocaldus</taxon>
    </lineage>
</organism>
<dbReference type="Pfam" id="PF04068">
    <property type="entry name" value="Fer4_RLI"/>
    <property type="match status" value="1"/>
</dbReference>
<dbReference type="PROSITE" id="PS00211">
    <property type="entry name" value="ABC_TRANSPORTER_1"/>
    <property type="match status" value="2"/>
</dbReference>
<evidence type="ECO:0000313" key="6">
    <source>
        <dbReference type="Proteomes" id="UP000236248"/>
    </source>
</evidence>
<name>A0A2K5APC0_9ARCH</name>
<dbReference type="NCBIfam" id="NF009945">
    <property type="entry name" value="PRK13409.1"/>
    <property type="match status" value="1"/>
</dbReference>
<keyword evidence="6" id="KW-1185">Reference proteome</keyword>
<dbReference type="PANTHER" id="PTHR19248">
    <property type="entry name" value="ATP-BINDING TRANSPORT PROTEIN-RELATED"/>
    <property type="match status" value="1"/>
</dbReference>
<dbReference type="SMART" id="SM00382">
    <property type="entry name" value="AAA"/>
    <property type="match status" value="2"/>
</dbReference>
<keyword evidence="1" id="KW-0547">Nucleotide-binding</keyword>
<dbReference type="InterPro" id="IPR003593">
    <property type="entry name" value="AAA+_ATPase"/>
</dbReference>
<dbReference type="InterPro" id="IPR013283">
    <property type="entry name" value="RLI1"/>
</dbReference>
<dbReference type="Proteomes" id="UP000236248">
    <property type="component" value="Chromosome NCAV"/>
</dbReference>
<dbReference type="AlphaFoldDB" id="A0A2K5APC0"/>
<dbReference type="PROSITE" id="PS51379">
    <property type="entry name" value="4FE4S_FER_2"/>
    <property type="match status" value="1"/>
</dbReference>
<feature type="domain" description="ABC transporter" evidence="3">
    <location>
        <begin position="69"/>
        <end position="315"/>
    </location>
</feature>
<dbReference type="SUPFAM" id="SSF54862">
    <property type="entry name" value="4Fe-4S ferredoxins"/>
    <property type="match status" value="1"/>
</dbReference>
<dbReference type="PROSITE" id="PS50893">
    <property type="entry name" value="ABC_TRANSPORTER_2"/>
    <property type="match status" value="2"/>
</dbReference>
<dbReference type="GO" id="GO:0016491">
    <property type="term" value="F:oxidoreductase activity"/>
    <property type="evidence" value="ECO:0007669"/>
    <property type="project" value="UniProtKB-ARBA"/>
</dbReference>
<dbReference type="KEGG" id="ncv:NCAV_0304"/>
<dbReference type="FunFam" id="3.40.50.300:FF:001546">
    <property type="entry name" value="RNase L inhibitor homolog"/>
    <property type="match status" value="1"/>
</dbReference>
<dbReference type="Pfam" id="PF00005">
    <property type="entry name" value="ABC_tran"/>
    <property type="match status" value="2"/>
</dbReference>
<accession>A0A2K5APC0</accession>
<dbReference type="Pfam" id="PF00037">
    <property type="entry name" value="Fer4"/>
    <property type="match status" value="1"/>
</dbReference>
<evidence type="ECO:0008006" key="7">
    <source>
        <dbReference type="Google" id="ProtNLM"/>
    </source>
</evidence>
<dbReference type="SUPFAM" id="SSF52540">
    <property type="entry name" value="P-loop containing nucleoside triphosphate hydrolases"/>
    <property type="match status" value="2"/>
</dbReference>
<evidence type="ECO:0000259" key="4">
    <source>
        <dbReference type="PROSITE" id="PS51379"/>
    </source>
</evidence>
<dbReference type="InterPro" id="IPR027417">
    <property type="entry name" value="P-loop_NTPase"/>
</dbReference>
<dbReference type="InterPro" id="IPR017871">
    <property type="entry name" value="ABC_transporter-like_CS"/>
</dbReference>
<reference evidence="6" key="1">
    <citation type="submission" date="2018-01" db="EMBL/GenBank/DDBJ databases">
        <authorList>
            <person name="Kerou L M."/>
        </authorList>
    </citation>
    <scope>NUCLEOTIDE SEQUENCE [LARGE SCALE GENOMIC DNA]</scope>
    <source>
        <strain evidence="6">SCU2</strain>
    </source>
</reference>
<evidence type="ECO:0000313" key="5">
    <source>
        <dbReference type="EMBL" id="SPC33498.1"/>
    </source>
</evidence>
<dbReference type="FunFam" id="3.40.50.300:FF:000152">
    <property type="entry name" value="ATP-binding cassette, sub-family E, member 1"/>
    <property type="match status" value="1"/>
</dbReference>
<dbReference type="Gene3D" id="3.40.50.300">
    <property type="entry name" value="P-loop containing nucleotide triphosphate hydrolases"/>
    <property type="match status" value="2"/>
</dbReference>
<dbReference type="GO" id="GO:0005524">
    <property type="term" value="F:ATP binding"/>
    <property type="evidence" value="ECO:0007669"/>
    <property type="project" value="UniProtKB-KW"/>
</dbReference>
<feature type="domain" description="4Fe-4S ferredoxin-type" evidence="4">
    <location>
        <begin position="45"/>
        <end position="74"/>
    </location>
</feature>
<dbReference type="PROSITE" id="PS00198">
    <property type="entry name" value="4FE4S_FER_1"/>
    <property type="match status" value="1"/>
</dbReference>
<gene>
    <name evidence="5" type="ORF">NCAV_0304</name>
</gene>
<dbReference type="InterPro" id="IPR017896">
    <property type="entry name" value="4Fe4S_Fe-S-bd"/>
</dbReference>
<dbReference type="GO" id="GO:0016887">
    <property type="term" value="F:ATP hydrolysis activity"/>
    <property type="evidence" value="ECO:0007669"/>
    <property type="project" value="InterPro"/>
</dbReference>
<evidence type="ECO:0000256" key="2">
    <source>
        <dbReference type="ARBA" id="ARBA00022840"/>
    </source>
</evidence>
<dbReference type="EMBL" id="LT981265">
    <property type="protein sequence ID" value="SPC33498.1"/>
    <property type="molecule type" value="Genomic_DNA"/>
</dbReference>
<dbReference type="InterPro" id="IPR003439">
    <property type="entry name" value="ABC_transporter-like_ATP-bd"/>
</dbReference>
<protein>
    <recommendedName>
        <fullName evidence="7">Ribosome biogenesis/translation initiation ATPase RLI</fullName>
    </recommendedName>
</protein>
<dbReference type="PRINTS" id="PR01868">
    <property type="entry name" value="ABCEFAMILY"/>
</dbReference>